<sequence length="126" mass="13646">MRRAPSTPPELPVYEHVRLLGAGGFSDVFLYQQLLPRRLVAVKVLIADGLDSGARAAFVEEANLMARLSAHPSIVTIFHADIAVDDRPYFVMEYCAGPSLSELAKGAPFTVVDALRRASTRTSCSA</sequence>
<evidence type="ECO:0000256" key="5">
    <source>
        <dbReference type="PROSITE-ProRule" id="PRU10141"/>
    </source>
</evidence>
<dbReference type="Pfam" id="PF00069">
    <property type="entry name" value="Pkinase"/>
    <property type="match status" value="1"/>
</dbReference>
<reference evidence="7 8" key="1">
    <citation type="submission" date="2020-07" db="EMBL/GenBank/DDBJ databases">
        <title>Sequencing the genomes of 1000 actinobacteria strains.</title>
        <authorList>
            <person name="Klenk H.-P."/>
        </authorList>
    </citation>
    <scope>NUCLEOTIDE SEQUENCE [LARGE SCALE GENOMIC DNA]</scope>
    <source>
        <strain evidence="7 8">DSM 19663</strain>
    </source>
</reference>
<dbReference type="InterPro" id="IPR000719">
    <property type="entry name" value="Prot_kinase_dom"/>
</dbReference>
<dbReference type="Proteomes" id="UP000585905">
    <property type="component" value="Unassembled WGS sequence"/>
</dbReference>
<evidence type="ECO:0000256" key="1">
    <source>
        <dbReference type="ARBA" id="ARBA00022679"/>
    </source>
</evidence>
<feature type="domain" description="Protein kinase" evidence="6">
    <location>
        <begin position="14"/>
        <end position="126"/>
    </location>
</feature>
<dbReference type="EMBL" id="JACGWX010000001">
    <property type="protein sequence ID" value="MBA8846562.1"/>
    <property type="molecule type" value="Genomic_DNA"/>
</dbReference>
<protein>
    <submittedName>
        <fullName evidence="7">Serine/threonine protein kinase</fullName>
    </submittedName>
</protein>
<dbReference type="PROSITE" id="PS50011">
    <property type="entry name" value="PROTEIN_KINASE_DOM"/>
    <property type="match status" value="1"/>
</dbReference>
<dbReference type="RefSeq" id="WP_182489241.1">
    <property type="nucleotide sequence ID" value="NZ_BAAAOV010000003.1"/>
</dbReference>
<evidence type="ECO:0000256" key="4">
    <source>
        <dbReference type="ARBA" id="ARBA00022840"/>
    </source>
</evidence>
<feature type="binding site" evidence="5">
    <location>
        <position position="43"/>
    </location>
    <ligand>
        <name>ATP</name>
        <dbReference type="ChEBI" id="CHEBI:30616"/>
    </ligand>
</feature>
<dbReference type="SUPFAM" id="SSF56112">
    <property type="entry name" value="Protein kinase-like (PK-like)"/>
    <property type="match status" value="1"/>
</dbReference>
<dbReference type="InterPro" id="IPR017441">
    <property type="entry name" value="Protein_kinase_ATP_BS"/>
</dbReference>
<comment type="caution">
    <text evidence="7">The sequence shown here is derived from an EMBL/GenBank/DDBJ whole genome shotgun (WGS) entry which is preliminary data.</text>
</comment>
<keyword evidence="3 7" id="KW-0418">Kinase</keyword>
<gene>
    <name evidence="7" type="ORF">FHX53_000126</name>
</gene>
<evidence type="ECO:0000313" key="7">
    <source>
        <dbReference type="EMBL" id="MBA8846562.1"/>
    </source>
</evidence>
<evidence type="ECO:0000313" key="8">
    <source>
        <dbReference type="Proteomes" id="UP000585905"/>
    </source>
</evidence>
<dbReference type="Gene3D" id="1.10.510.10">
    <property type="entry name" value="Transferase(Phosphotransferase) domain 1"/>
    <property type="match status" value="1"/>
</dbReference>
<dbReference type="PANTHER" id="PTHR43289">
    <property type="entry name" value="MITOGEN-ACTIVATED PROTEIN KINASE KINASE KINASE 20-RELATED"/>
    <property type="match status" value="1"/>
</dbReference>
<dbReference type="GO" id="GO:0004674">
    <property type="term" value="F:protein serine/threonine kinase activity"/>
    <property type="evidence" value="ECO:0007669"/>
    <property type="project" value="UniProtKB-KW"/>
</dbReference>
<evidence type="ECO:0000259" key="6">
    <source>
        <dbReference type="PROSITE" id="PS50011"/>
    </source>
</evidence>
<name>A0A839E819_9MICO</name>
<dbReference type="InterPro" id="IPR011009">
    <property type="entry name" value="Kinase-like_dom_sf"/>
</dbReference>
<organism evidence="7 8">
    <name type="scientific">Microcella alkalica</name>
    <dbReference type="NCBI Taxonomy" id="355930"/>
    <lineage>
        <taxon>Bacteria</taxon>
        <taxon>Bacillati</taxon>
        <taxon>Actinomycetota</taxon>
        <taxon>Actinomycetes</taxon>
        <taxon>Micrococcales</taxon>
        <taxon>Microbacteriaceae</taxon>
        <taxon>Microcella</taxon>
    </lineage>
</organism>
<dbReference type="GO" id="GO:0005524">
    <property type="term" value="F:ATP binding"/>
    <property type="evidence" value="ECO:0007669"/>
    <property type="project" value="UniProtKB-UniRule"/>
</dbReference>
<dbReference type="PROSITE" id="PS00107">
    <property type="entry name" value="PROTEIN_KINASE_ATP"/>
    <property type="match status" value="1"/>
</dbReference>
<keyword evidence="1" id="KW-0808">Transferase</keyword>
<keyword evidence="7" id="KW-0723">Serine/threonine-protein kinase</keyword>
<dbReference type="AlphaFoldDB" id="A0A839E819"/>
<keyword evidence="4 5" id="KW-0067">ATP-binding</keyword>
<dbReference type="PANTHER" id="PTHR43289:SF34">
    <property type="entry name" value="SERINE_THREONINE-PROTEIN KINASE YBDM-RELATED"/>
    <property type="match status" value="1"/>
</dbReference>
<evidence type="ECO:0000256" key="2">
    <source>
        <dbReference type="ARBA" id="ARBA00022741"/>
    </source>
</evidence>
<keyword evidence="8" id="KW-1185">Reference proteome</keyword>
<evidence type="ECO:0000256" key="3">
    <source>
        <dbReference type="ARBA" id="ARBA00022777"/>
    </source>
</evidence>
<proteinExistence type="predicted"/>
<accession>A0A839E819</accession>
<keyword evidence="2 5" id="KW-0547">Nucleotide-binding</keyword>